<gene>
    <name evidence="1" type="ORF">UFOPK4061_00659</name>
</gene>
<proteinExistence type="predicted"/>
<accession>A0A6J7PMW2</accession>
<sequence>MRIGRRGEDIAIDLLIEDRVEADGRCVELRGEIMRALRRPIRDDDVVGDRTEVLHPDGAHASCSDDRDPHAFVLSAVVRRMLVGEQHTRVALAVSGVVWHAPLERSNTSGEFIDD</sequence>
<dbReference type="EMBL" id="CAFBPD010000098">
    <property type="protein sequence ID" value="CAB5006528.1"/>
    <property type="molecule type" value="Genomic_DNA"/>
</dbReference>
<protein>
    <submittedName>
        <fullName evidence="1">Unannotated protein</fullName>
    </submittedName>
</protein>
<evidence type="ECO:0000313" key="1">
    <source>
        <dbReference type="EMBL" id="CAB5006528.1"/>
    </source>
</evidence>
<reference evidence="1" key="1">
    <citation type="submission" date="2020-05" db="EMBL/GenBank/DDBJ databases">
        <authorList>
            <person name="Chiriac C."/>
            <person name="Salcher M."/>
            <person name="Ghai R."/>
            <person name="Kavagutti S V."/>
        </authorList>
    </citation>
    <scope>NUCLEOTIDE SEQUENCE</scope>
</reference>
<name>A0A6J7PMW2_9ZZZZ</name>
<organism evidence="1">
    <name type="scientific">freshwater metagenome</name>
    <dbReference type="NCBI Taxonomy" id="449393"/>
    <lineage>
        <taxon>unclassified sequences</taxon>
        <taxon>metagenomes</taxon>
        <taxon>ecological metagenomes</taxon>
    </lineage>
</organism>
<dbReference type="AlphaFoldDB" id="A0A6J7PMW2"/>